<evidence type="ECO:0000313" key="2">
    <source>
        <dbReference type="Proteomes" id="UP000326837"/>
    </source>
</evidence>
<dbReference type="EMBL" id="AP021861">
    <property type="protein sequence ID" value="BBO33692.1"/>
    <property type="molecule type" value="Genomic_DNA"/>
</dbReference>
<protein>
    <submittedName>
        <fullName evidence="1">Uncharacterized protein</fullName>
    </submittedName>
</protein>
<keyword evidence="2" id="KW-1185">Reference proteome</keyword>
<gene>
    <name evidence="1" type="ORF">PLANPX_3304</name>
</gene>
<reference evidence="2" key="1">
    <citation type="submission" date="2019-10" db="EMBL/GenBank/DDBJ databases">
        <title>Lacipirellula parvula gen. nov., sp. nov., representing a lineage of planctomycetes widespread in freshwater anoxic habitats, and description of the family Lacipirellulaceae.</title>
        <authorList>
            <person name="Dedysh S.N."/>
            <person name="Kulichevskaya I.S."/>
            <person name="Beletsky A.V."/>
            <person name="Rakitin A.L."/>
            <person name="Mardanov A.V."/>
            <person name="Ivanova A.A."/>
            <person name="Saltykova V.X."/>
            <person name="Rijpstra W.I.C."/>
            <person name="Sinninghe Damste J.S."/>
            <person name="Ravin N.V."/>
        </authorList>
    </citation>
    <scope>NUCLEOTIDE SEQUENCE [LARGE SCALE GENOMIC DNA]</scope>
    <source>
        <strain evidence="2">PX69</strain>
    </source>
</reference>
<organism evidence="1 2">
    <name type="scientific">Lacipirellula parvula</name>
    <dbReference type="NCBI Taxonomy" id="2650471"/>
    <lineage>
        <taxon>Bacteria</taxon>
        <taxon>Pseudomonadati</taxon>
        <taxon>Planctomycetota</taxon>
        <taxon>Planctomycetia</taxon>
        <taxon>Pirellulales</taxon>
        <taxon>Lacipirellulaceae</taxon>
        <taxon>Lacipirellula</taxon>
    </lineage>
</organism>
<name>A0A5K7XCJ6_9BACT</name>
<evidence type="ECO:0000313" key="1">
    <source>
        <dbReference type="EMBL" id="BBO33692.1"/>
    </source>
</evidence>
<dbReference type="KEGG" id="lpav:PLANPX_3304"/>
<proteinExistence type="predicted"/>
<dbReference type="AlphaFoldDB" id="A0A5K7XCJ6"/>
<sequence length="75" mass="8111">MLIDRRAPTSSNEKAANLLGKSMFTMPPAEGPIDREIEAFAGDGGGVVGRIAFADDRLSWRQCHRFVSPFAPCCA</sequence>
<dbReference type="Proteomes" id="UP000326837">
    <property type="component" value="Chromosome"/>
</dbReference>
<accession>A0A5K7XCJ6</accession>